<reference evidence="3 4" key="1">
    <citation type="journal article" date="2023" name="G3 (Bethesda)">
        <title>A chromosome-length genome assembly and annotation of blackberry (Rubus argutus, cv. 'Hillquist').</title>
        <authorList>
            <person name="Bruna T."/>
            <person name="Aryal R."/>
            <person name="Dudchenko O."/>
            <person name="Sargent D.J."/>
            <person name="Mead D."/>
            <person name="Buti M."/>
            <person name="Cavallini A."/>
            <person name="Hytonen T."/>
            <person name="Andres J."/>
            <person name="Pham M."/>
            <person name="Weisz D."/>
            <person name="Mascagni F."/>
            <person name="Usai G."/>
            <person name="Natali L."/>
            <person name="Bassil N."/>
            <person name="Fernandez G.E."/>
            <person name="Lomsadze A."/>
            <person name="Armour M."/>
            <person name="Olukolu B."/>
            <person name="Poorten T."/>
            <person name="Britton C."/>
            <person name="Davik J."/>
            <person name="Ashrafi H."/>
            <person name="Aiden E.L."/>
            <person name="Borodovsky M."/>
            <person name="Worthington M."/>
        </authorList>
    </citation>
    <scope>NUCLEOTIDE SEQUENCE [LARGE SCALE GENOMIC DNA]</scope>
    <source>
        <strain evidence="3">PI 553951</strain>
    </source>
</reference>
<feature type="domain" description="DCD" evidence="2">
    <location>
        <begin position="31"/>
        <end position="164"/>
    </location>
</feature>
<feature type="compositionally biased region" description="Basic and acidic residues" evidence="1">
    <location>
        <begin position="410"/>
        <end position="426"/>
    </location>
</feature>
<dbReference type="GO" id="GO:0034976">
    <property type="term" value="P:response to endoplasmic reticulum stress"/>
    <property type="evidence" value="ECO:0007669"/>
    <property type="project" value="InterPro"/>
</dbReference>
<dbReference type="PANTHER" id="PTHR46034">
    <property type="match status" value="1"/>
</dbReference>
<dbReference type="Pfam" id="PF10539">
    <property type="entry name" value="Dev_Cell_Death"/>
    <property type="match status" value="1"/>
</dbReference>
<feature type="region of interest" description="Disordered" evidence="1">
    <location>
        <begin position="400"/>
        <end position="428"/>
    </location>
</feature>
<comment type="caution">
    <text evidence="3">The sequence shown here is derived from an EMBL/GenBank/DDBJ whole genome shotgun (WGS) entry which is preliminary data.</text>
</comment>
<dbReference type="EMBL" id="JBEDUW010000006">
    <property type="protein sequence ID" value="KAK9920328.1"/>
    <property type="molecule type" value="Genomic_DNA"/>
</dbReference>
<protein>
    <recommendedName>
        <fullName evidence="2">DCD domain-containing protein</fullName>
    </recommendedName>
</protein>
<keyword evidence="4" id="KW-1185">Reference proteome</keyword>
<dbReference type="InterPro" id="IPR013989">
    <property type="entry name" value="Dev_and_cell_death_domain"/>
</dbReference>
<name>A0AAW1W8M2_RUBAR</name>
<evidence type="ECO:0000259" key="2">
    <source>
        <dbReference type="PROSITE" id="PS51222"/>
    </source>
</evidence>
<dbReference type="SMART" id="SM00767">
    <property type="entry name" value="DCD"/>
    <property type="match status" value="1"/>
</dbReference>
<evidence type="ECO:0000256" key="1">
    <source>
        <dbReference type="SAM" id="MobiDB-lite"/>
    </source>
</evidence>
<evidence type="ECO:0000313" key="3">
    <source>
        <dbReference type="EMBL" id="KAK9920328.1"/>
    </source>
</evidence>
<dbReference type="Proteomes" id="UP001457282">
    <property type="component" value="Unassembled WGS sequence"/>
</dbReference>
<organism evidence="3 4">
    <name type="scientific">Rubus argutus</name>
    <name type="common">Southern blackberry</name>
    <dbReference type="NCBI Taxonomy" id="59490"/>
    <lineage>
        <taxon>Eukaryota</taxon>
        <taxon>Viridiplantae</taxon>
        <taxon>Streptophyta</taxon>
        <taxon>Embryophyta</taxon>
        <taxon>Tracheophyta</taxon>
        <taxon>Spermatophyta</taxon>
        <taxon>Magnoliopsida</taxon>
        <taxon>eudicotyledons</taxon>
        <taxon>Gunneridae</taxon>
        <taxon>Pentapetalae</taxon>
        <taxon>rosids</taxon>
        <taxon>fabids</taxon>
        <taxon>Rosales</taxon>
        <taxon>Rosaceae</taxon>
        <taxon>Rosoideae</taxon>
        <taxon>Rosoideae incertae sedis</taxon>
        <taxon>Rubus</taxon>
    </lineage>
</organism>
<dbReference type="PROSITE" id="PS51222">
    <property type="entry name" value="DCD"/>
    <property type="match status" value="1"/>
</dbReference>
<evidence type="ECO:0000313" key="4">
    <source>
        <dbReference type="Proteomes" id="UP001457282"/>
    </source>
</evidence>
<dbReference type="PANTHER" id="PTHR46034:SF7">
    <property type="entry name" value="INFLUENZA VIRUS NS1A-BINDING PROTEIN"/>
    <property type="match status" value="1"/>
</dbReference>
<proteinExistence type="predicted"/>
<gene>
    <name evidence="3" type="ORF">M0R45_028883</name>
</gene>
<accession>A0AAW1W8M2</accession>
<sequence length="484" mass="54503">MGAGRKTETYTLPPNEDLSPYNASARNLMKNHLGAVIFGCKRSTMNECLSKQLFGLPAPHHVYVKNIVPGLPLFLFNYSERKLYGIFEATSEGQMNIDPYGWTTNGSGRTQFPAQVRIRVRLQCPPLLESQFKPIIADNYFSPHHFMFELDHFQTRMLLSLLEPLAMSPGKSIPQNTMKRETDFRAESHKPPTSEAKNLNNSRLILSPATSVSTVNWETDFPALPSRNTIQKKTASCKSPSSEALHLNSSILRLDSATSVPQKRVGLETNLPALPSRSTIEEPEWPYQLTSEVEHVNSLSPKWDSTSSTSQNTVKWEADFPKIPSLDTIHDPEWLEALMSEAQHLNGSSLKLDFAALFGTYGSFQALSAVKKAEQEELHPINTKLKELDLQHNLHSECQNMPLSGDVDGEEKKAESPYSWSDHKSGESPGSVFYPWITTKLLQEVKELKAFRTAQTKKMVYLEDKLVRAELEIQQLKDLFVVRG</sequence>
<dbReference type="InterPro" id="IPR044832">
    <property type="entry name" value="NRP-like"/>
</dbReference>
<dbReference type="AlphaFoldDB" id="A0AAW1W8M2"/>